<keyword evidence="2" id="KW-1185">Reference proteome</keyword>
<evidence type="ECO:0000313" key="2">
    <source>
        <dbReference type="Proteomes" id="UP001057402"/>
    </source>
</evidence>
<evidence type="ECO:0000313" key="1">
    <source>
        <dbReference type="EMBL" id="KAI4369575.1"/>
    </source>
</evidence>
<protein>
    <submittedName>
        <fullName evidence="1">Uncharacterized protein</fullName>
    </submittedName>
</protein>
<gene>
    <name evidence="1" type="ORF">MLD38_018000</name>
</gene>
<reference evidence="2" key="1">
    <citation type="journal article" date="2023" name="Front. Plant Sci.">
        <title>Chromosomal-level genome assembly of Melastoma candidum provides insights into trichome evolution.</title>
        <authorList>
            <person name="Zhong Y."/>
            <person name="Wu W."/>
            <person name="Sun C."/>
            <person name="Zou P."/>
            <person name="Liu Y."/>
            <person name="Dai S."/>
            <person name="Zhou R."/>
        </authorList>
    </citation>
    <scope>NUCLEOTIDE SEQUENCE [LARGE SCALE GENOMIC DNA]</scope>
</reference>
<proteinExistence type="predicted"/>
<comment type="caution">
    <text evidence="1">The sequence shown here is derived from an EMBL/GenBank/DDBJ whole genome shotgun (WGS) entry which is preliminary data.</text>
</comment>
<name>A0ACB9QSZ9_9MYRT</name>
<accession>A0ACB9QSZ9</accession>
<dbReference type="EMBL" id="CM042884">
    <property type="protein sequence ID" value="KAI4369575.1"/>
    <property type="molecule type" value="Genomic_DNA"/>
</dbReference>
<organism evidence="1 2">
    <name type="scientific">Melastoma candidum</name>
    <dbReference type="NCBI Taxonomy" id="119954"/>
    <lineage>
        <taxon>Eukaryota</taxon>
        <taxon>Viridiplantae</taxon>
        <taxon>Streptophyta</taxon>
        <taxon>Embryophyta</taxon>
        <taxon>Tracheophyta</taxon>
        <taxon>Spermatophyta</taxon>
        <taxon>Magnoliopsida</taxon>
        <taxon>eudicotyledons</taxon>
        <taxon>Gunneridae</taxon>
        <taxon>Pentapetalae</taxon>
        <taxon>rosids</taxon>
        <taxon>malvids</taxon>
        <taxon>Myrtales</taxon>
        <taxon>Melastomataceae</taxon>
        <taxon>Melastomatoideae</taxon>
        <taxon>Melastomateae</taxon>
        <taxon>Melastoma</taxon>
    </lineage>
</organism>
<sequence>MDRYGGGGGGGGGGSQEEPRRDPSSEAGIEEQMWQLDLGSGSKPYPSRPDEADCIYYLRTGYCGYGARCRFNHPPDRSAVLGAARSSATQYPERAGQQVCQYYMRTGMCKFGASCKFHHPKQGISPTAPAALNYRGFPLRPGAKECMYYMKTGQCKFSTTCKFDHPQPSGVPVPMTPSQITAIPAPIVAPAVYPPAQSPTVHPSQQYPVVVPRASLYHPSYGPVTYGPLVLPPGVVPYPGWSAYQALASPSSQPSSASPSAYDLTQYPQSVSTITGQIQPSNSSGTLSGAPPEQSFPERPGQPDCQHFLRTGYCRYGSSCRYHHPPDAAREAVVMLNPVGLPLRPDAPLCLHYAQHGICRYGQACRFNHPMGTLSYSPSATSLTDMPVAPYPFGSLAGTLAPSSSSDLQLGSILWRADPKSGQSGGSSSQAE</sequence>
<dbReference type="Proteomes" id="UP001057402">
    <property type="component" value="Chromosome 5"/>
</dbReference>